<keyword evidence="2" id="KW-0677">Repeat</keyword>
<reference evidence="5" key="1">
    <citation type="submission" date="2021-06" db="EMBL/GenBank/DDBJ databases">
        <authorList>
            <consortium name="DOE Joint Genome Institute"/>
            <person name="Mondo S.J."/>
            <person name="Amses K.R."/>
            <person name="Simmons D.R."/>
            <person name="Longcore J.E."/>
            <person name="Seto K."/>
            <person name="Alves G.H."/>
            <person name="Bonds A.E."/>
            <person name="Quandt C.A."/>
            <person name="Davis W.J."/>
            <person name="Chang Y."/>
            <person name="Letcher P.M."/>
            <person name="Powell M.J."/>
            <person name="Kuo A."/>
            <person name="Labutti K."/>
            <person name="Pangilinan J."/>
            <person name="Andreopoulos W."/>
            <person name="Tritt A."/>
            <person name="Riley R."/>
            <person name="Hundley H."/>
            <person name="Johnson J."/>
            <person name="Lipzen A."/>
            <person name="Barry K."/>
            <person name="Berbee M.L."/>
            <person name="Buchler N.E."/>
            <person name="Grigoriev I.V."/>
            <person name="Spatafora J.W."/>
            <person name="Stajich J.E."/>
            <person name="James T.Y."/>
        </authorList>
    </citation>
    <scope>NUCLEOTIDE SEQUENCE</scope>
    <source>
        <strain evidence="5">AG</strain>
    </source>
</reference>
<dbReference type="RefSeq" id="XP_051441707.1">
    <property type="nucleotide sequence ID" value="XM_051591391.1"/>
</dbReference>
<evidence type="ECO:0000256" key="3">
    <source>
        <dbReference type="SAM" id="MobiDB-lite"/>
    </source>
</evidence>
<feature type="region of interest" description="Disordered" evidence="3">
    <location>
        <begin position="598"/>
        <end position="617"/>
    </location>
</feature>
<dbReference type="InterPro" id="IPR000210">
    <property type="entry name" value="BTB/POZ_dom"/>
</dbReference>
<feature type="region of interest" description="Disordered" evidence="3">
    <location>
        <begin position="662"/>
        <end position="741"/>
    </location>
</feature>
<dbReference type="InterPro" id="IPR011333">
    <property type="entry name" value="SKP1/BTB/POZ_sf"/>
</dbReference>
<reference evidence="5" key="2">
    <citation type="journal article" date="2022" name="Proc. Natl. Acad. Sci. U.S.A.">
        <title>Diploid-dominant life cycles characterize the early evolution of Fungi.</title>
        <authorList>
            <person name="Amses K.R."/>
            <person name="Simmons D.R."/>
            <person name="Longcore J.E."/>
            <person name="Mondo S.J."/>
            <person name="Seto K."/>
            <person name="Jeronimo G.H."/>
            <person name="Bonds A.E."/>
            <person name="Quandt C.A."/>
            <person name="Davis W.J."/>
            <person name="Chang Y."/>
            <person name="Federici B.A."/>
            <person name="Kuo A."/>
            <person name="LaButti K."/>
            <person name="Pangilinan J."/>
            <person name="Andreopoulos W."/>
            <person name="Tritt A."/>
            <person name="Riley R."/>
            <person name="Hundley H."/>
            <person name="Johnson J."/>
            <person name="Lipzen A."/>
            <person name="Barry K."/>
            <person name="Lang B.F."/>
            <person name="Cuomo C.A."/>
            <person name="Buchler N.E."/>
            <person name="Grigoriev I.V."/>
            <person name="Spatafora J.W."/>
            <person name="Stajich J.E."/>
            <person name="James T.Y."/>
        </authorList>
    </citation>
    <scope>NUCLEOTIDE SEQUENCE</scope>
    <source>
        <strain evidence="5">AG</strain>
    </source>
</reference>
<evidence type="ECO:0000313" key="5">
    <source>
        <dbReference type="EMBL" id="KAI8576703.1"/>
    </source>
</evidence>
<protein>
    <recommendedName>
        <fullName evidence="4">BTB domain-containing protein</fullName>
    </recommendedName>
</protein>
<dbReference type="GO" id="GO:0045454">
    <property type="term" value="P:cell redox homeostasis"/>
    <property type="evidence" value="ECO:0007669"/>
    <property type="project" value="TreeGrafter"/>
</dbReference>
<comment type="caution">
    <text evidence="5">The sequence shown here is derived from an EMBL/GenBank/DDBJ whole genome shotgun (WGS) entry which is preliminary data.</text>
</comment>
<evidence type="ECO:0000256" key="2">
    <source>
        <dbReference type="ARBA" id="ARBA00022737"/>
    </source>
</evidence>
<dbReference type="Gene3D" id="3.30.710.10">
    <property type="entry name" value="Potassium Channel Kv1.1, Chain A"/>
    <property type="match status" value="1"/>
</dbReference>
<evidence type="ECO:0000313" key="6">
    <source>
        <dbReference type="Proteomes" id="UP001206595"/>
    </source>
</evidence>
<dbReference type="Pfam" id="PF24681">
    <property type="entry name" value="Kelch_KLHDC2_KLHL20_DRC7"/>
    <property type="match status" value="1"/>
</dbReference>
<dbReference type="PANTHER" id="PTHR43503">
    <property type="entry name" value="MCG48959-RELATED"/>
    <property type="match status" value="1"/>
</dbReference>
<keyword evidence="6" id="KW-1185">Reference proteome</keyword>
<proteinExistence type="predicted"/>
<organism evidence="5 6">
    <name type="scientific">Umbelopsis ramanniana AG</name>
    <dbReference type="NCBI Taxonomy" id="1314678"/>
    <lineage>
        <taxon>Eukaryota</taxon>
        <taxon>Fungi</taxon>
        <taxon>Fungi incertae sedis</taxon>
        <taxon>Mucoromycota</taxon>
        <taxon>Mucoromycotina</taxon>
        <taxon>Umbelopsidomycetes</taxon>
        <taxon>Umbelopsidales</taxon>
        <taxon>Umbelopsidaceae</taxon>
        <taxon>Umbelopsis</taxon>
    </lineage>
</organism>
<dbReference type="Pfam" id="PF00651">
    <property type="entry name" value="BTB"/>
    <property type="match status" value="1"/>
</dbReference>
<dbReference type="Gene3D" id="2.120.10.80">
    <property type="entry name" value="Kelch-type beta propeller"/>
    <property type="match status" value="1"/>
</dbReference>
<evidence type="ECO:0000256" key="1">
    <source>
        <dbReference type="ARBA" id="ARBA00022441"/>
    </source>
</evidence>
<dbReference type="GeneID" id="75916734"/>
<sequence>MAPNVQTIADLTTRTRVTTGDVPPPLVGATTTVIGNQMFVFAGRLVTTRRMTNDMYILNLETLEWTRFIPPPGAERPPRPRYFHSANAYDNQLVIFGGMGYSRSSEDGLCALDDVCVFDVAKMEWRYGSIAPTLYNARARYAHLSSVSGNLLVIVGGQDMNNQYIPEINVFNIEKWEWIQVRTLSKQCGAYRSVCVSAELPAGILEGDAAAAGDYGFEDVTTPTSGKRQDSLKSGVSSDVSANYRMSYTPVATSAAKDSHSPIFLYSNYNFTDVQRELQMFAPPIKTSQFQLKDRSNEMSGTTLPPGLRFPSGHMLGYHMILAGTYLTPQHQVFQLWSLNISNLIWTKMETGASLSTGSWNRGVLHEAANQFLVFGNRDRSLLDDYNHRQTNFEHVVVINTECFGIYQPPKPSFAPVAQEMGLSMLNDTGMADFEILTRDGVTIPVNSMILAQRWPYFKKLLETSKEDLEIDEKEAPESPNTPPASRKVTLSPNRRTMLLPEPYSIVFALLQFFYADNLLTAQQHQPNVLAQLLILSDMYSIPRLKKLASHALHQMLTLSTASLIYETAALSNEHPLQVRALKVMINAKKAMALQAAASQASSPTTPKPNNLNLSSLSISMPRSATPMLNTGLNTPSTPSYKQPSEAGSSFFDFPAVVQPPVTPVASPPPQPGTFFSLSSSKPKTPPAASKKAAANTTKEKDSDSVSVGTKKGKAMTPAERRKAQERLLNNYGPANMSFGF</sequence>
<feature type="region of interest" description="Disordered" evidence="3">
    <location>
        <begin position="623"/>
        <end position="646"/>
    </location>
</feature>
<dbReference type="InterPro" id="IPR015915">
    <property type="entry name" value="Kelch-typ_b-propeller"/>
</dbReference>
<name>A0AAD5E362_UMBRA</name>
<feature type="domain" description="BTB" evidence="4">
    <location>
        <begin position="432"/>
        <end position="523"/>
    </location>
</feature>
<feature type="compositionally biased region" description="Low complexity" evidence="3">
    <location>
        <begin position="677"/>
        <end position="697"/>
    </location>
</feature>
<dbReference type="SUPFAM" id="SSF54695">
    <property type="entry name" value="POZ domain"/>
    <property type="match status" value="1"/>
</dbReference>
<dbReference type="EMBL" id="MU620951">
    <property type="protein sequence ID" value="KAI8576703.1"/>
    <property type="molecule type" value="Genomic_DNA"/>
</dbReference>
<dbReference type="GO" id="GO:0005829">
    <property type="term" value="C:cytosol"/>
    <property type="evidence" value="ECO:0007669"/>
    <property type="project" value="TreeGrafter"/>
</dbReference>
<feature type="region of interest" description="Disordered" evidence="3">
    <location>
        <begin position="471"/>
        <end position="490"/>
    </location>
</feature>
<dbReference type="Proteomes" id="UP001206595">
    <property type="component" value="Unassembled WGS sequence"/>
</dbReference>
<dbReference type="PROSITE" id="PS50097">
    <property type="entry name" value="BTB"/>
    <property type="match status" value="1"/>
</dbReference>
<accession>A0AAD5E362</accession>
<keyword evidence="1" id="KW-0880">Kelch repeat</keyword>
<feature type="compositionally biased region" description="Pro residues" evidence="3">
    <location>
        <begin position="662"/>
        <end position="672"/>
    </location>
</feature>
<dbReference type="SMART" id="SM00225">
    <property type="entry name" value="BTB"/>
    <property type="match status" value="1"/>
</dbReference>
<dbReference type="GO" id="GO:0005739">
    <property type="term" value="C:mitochondrion"/>
    <property type="evidence" value="ECO:0007669"/>
    <property type="project" value="TreeGrafter"/>
</dbReference>
<dbReference type="AlphaFoldDB" id="A0AAD5E362"/>
<dbReference type="PANTHER" id="PTHR43503:SF2">
    <property type="entry name" value="NEGATIVE REGULATOR OF SPORULATION MDS3-RELATED"/>
    <property type="match status" value="1"/>
</dbReference>
<evidence type="ECO:0000259" key="4">
    <source>
        <dbReference type="PROSITE" id="PS50097"/>
    </source>
</evidence>
<gene>
    <name evidence="5" type="ORF">K450DRAFT_255733</name>
</gene>
<dbReference type="SUPFAM" id="SSF117281">
    <property type="entry name" value="Kelch motif"/>
    <property type="match status" value="1"/>
</dbReference>